<dbReference type="AlphaFoldDB" id="A0A285GPY0"/>
<keyword evidence="1" id="KW-0732">Signal</keyword>
<feature type="signal peptide" evidence="1">
    <location>
        <begin position="1"/>
        <end position="24"/>
    </location>
</feature>
<dbReference type="PANTHER" id="PTHR36302">
    <property type="entry name" value="BLR7088 PROTEIN"/>
    <property type="match status" value="1"/>
</dbReference>
<dbReference type="Proteomes" id="UP000219612">
    <property type="component" value="Unassembled WGS sequence"/>
</dbReference>
<organism evidence="2 3">
    <name type="scientific">Paractinoplanes atraurantiacus</name>
    <dbReference type="NCBI Taxonomy" id="1036182"/>
    <lineage>
        <taxon>Bacteria</taxon>
        <taxon>Bacillati</taxon>
        <taxon>Actinomycetota</taxon>
        <taxon>Actinomycetes</taxon>
        <taxon>Micromonosporales</taxon>
        <taxon>Micromonosporaceae</taxon>
        <taxon>Paractinoplanes</taxon>
    </lineage>
</organism>
<proteinExistence type="predicted"/>
<dbReference type="InterPro" id="IPR036182">
    <property type="entry name" value="PCuAC_sf"/>
</dbReference>
<accession>A0A285GPY0</accession>
<gene>
    <name evidence="2" type="ORF">SAMN05421748_102371</name>
</gene>
<evidence type="ECO:0000313" key="3">
    <source>
        <dbReference type="Proteomes" id="UP000219612"/>
    </source>
</evidence>
<evidence type="ECO:0000256" key="1">
    <source>
        <dbReference type="SAM" id="SignalP"/>
    </source>
</evidence>
<dbReference type="Gene3D" id="2.60.40.1890">
    <property type="entry name" value="PCu(A)C copper chaperone"/>
    <property type="match status" value="1"/>
</dbReference>
<dbReference type="PROSITE" id="PS51257">
    <property type="entry name" value="PROKAR_LIPOPROTEIN"/>
    <property type="match status" value="1"/>
</dbReference>
<protein>
    <recommendedName>
        <fullName evidence="4">Copper(I)-binding protein</fullName>
    </recommendedName>
</protein>
<dbReference type="InterPro" id="IPR058248">
    <property type="entry name" value="Lxx211020-like"/>
</dbReference>
<keyword evidence="3" id="KW-1185">Reference proteome</keyword>
<feature type="chain" id="PRO_5012379916" description="Copper(I)-binding protein" evidence="1">
    <location>
        <begin position="25"/>
        <end position="188"/>
    </location>
</feature>
<evidence type="ECO:0008006" key="4">
    <source>
        <dbReference type="Google" id="ProtNLM"/>
    </source>
</evidence>
<dbReference type="EMBL" id="OBDY01000002">
    <property type="protein sequence ID" value="SNY25597.1"/>
    <property type="molecule type" value="Genomic_DNA"/>
</dbReference>
<dbReference type="InterPro" id="IPR007410">
    <property type="entry name" value="LpqE-like"/>
</dbReference>
<name>A0A285GPY0_9ACTN</name>
<reference evidence="2 3" key="1">
    <citation type="submission" date="2017-09" db="EMBL/GenBank/DDBJ databases">
        <authorList>
            <person name="Ehlers B."/>
            <person name="Leendertz F.H."/>
        </authorList>
    </citation>
    <scope>NUCLEOTIDE SEQUENCE [LARGE SCALE GENOMIC DNA]</scope>
    <source>
        <strain evidence="2 3">CGMCC 4.6857</strain>
    </source>
</reference>
<sequence length="188" mass="19734">MATFTRTTLSTAAVASLVAAGLTACSPDPDPSTYEAGVMGTNAEIGPIELRSVHVEAPPDANYAAGADARLWLTLRNDGRDPDTLTSVSSPVAHDAEIRWDDDCDGRFDTVDRLTLEPANPVPAGDASHAASVFDAYHVRLVGLTRDVMAGTRVPVTFAFEDAGSITVEVIVQPSVPRAEPSLRCDAG</sequence>
<dbReference type="SUPFAM" id="SSF110087">
    <property type="entry name" value="DR1885-like metal-binding protein"/>
    <property type="match status" value="1"/>
</dbReference>
<dbReference type="RefSeq" id="WP_179855083.1">
    <property type="nucleotide sequence ID" value="NZ_OBDY01000002.1"/>
</dbReference>
<dbReference type="PANTHER" id="PTHR36302:SF1">
    <property type="entry name" value="COPPER CHAPERONE PCU(A)C"/>
    <property type="match status" value="1"/>
</dbReference>
<evidence type="ECO:0000313" key="2">
    <source>
        <dbReference type="EMBL" id="SNY25597.1"/>
    </source>
</evidence>
<dbReference type="Pfam" id="PF04314">
    <property type="entry name" value="PCuAC"/>
    <property type="match status" value="1"/>
</dbReference>